<name>A0A0D2MM45_9CHLO</name>
<dbReference type="STRING" id="145388.A0A0D2MM45"/>
<dbReference type="RefSeq" id="XP_013902914.1">
    <property type="nucleotide sequence ID" value="XM_014047460.1"/>
</dbReference>
<dbReference type="CDD" id="cd00609">
    <property type="entry name" value="AAT_like"/>
    <property type="match status" value="1"/>
</dbReference>
<dbReference type="Proteomes" id="UP000054498">
    <property type="component" value="Unassembled WGS sequence"/>
</dbReference>
<dbReference type="Gene3D" id="3.40.640.10">
    <property type="entry name" value="Type I PLP-dependent aspartate aminotransferase-like (Major domain)"/>
    <property type="match status" value="2"/>
</dbReference>
<feature type="domain" description="Aminotransferase class I/classII large" evidence="2">
    <location>
        <begin position="303"/>
        <end position="462"/>
    </location>
</feature>
<gene>
    <name evidence="3" type="ORF">MNEG_4067</name>
</gene>
<keyword evidence="3" id="KW-0032">Aminotransferase</keyword>
<dbReference type="GO" id="GO:0030170">
    <property type="term" value="F:pyridoxal phosphate binding"/>
    <property type="evidence" value="ECO:0007669"/>
    <property type="project" value="InterPro"/>
</dbReference>
<dbReference type="GO" id="GO:0047536">
    <property type="term" value="F:2-aminoadipate transaminase activity"/>
    <property type="evidence" value="ECO:0007669"/>
    <property type="project" value="TreeGrafter"/>
</dbReference>
<keyword evidence="3" id="KW-0808">Transferase</keyword>
<dbReference type="InterPro" id="IPR015422">
    <property type="entry name" value="PyrdxlP-dep_Trfase_small"/>
</dbReference>
<dbReference type="InterPro" id="IPR004839">
    <property type="entry name" value="Aminotransferase_I/II_large"/>
</dbReference>
<dbReference type="Pfam" id="PF00155">
    <property type="entry name" value="Aminotran_1_2"/>
    <property type="match status" value="2"/>
</dbReference>
<feature type="compositionally biased region" description="Low complexity" evidence="1">
    <location>
        <begin position="251"/>
        <end position="260"/>
    </location>
</feature>
<dbReference type="GeneID" id="25736945"/>
<organism evidence="3 4">
    <name type="scientific">Monoraphidium neglectum</name>
    <dbReference type="NCBI Taxonomy" id="145388"/>
    <lineage>
        <taxon>Eukaryota</taxon>
        <taxon>Viridiplantae</taxon>
        <taxon>Chlorophyta</taxon>
        <taxon>core chlorophytes</taxon>
        <taxon>Chlorophyceae</taxon>
        <taxon>CS clade</taxon>
        <taxon>Sphaeropleales</taxon>
        <taxon>Selenastraceae</taxon>
        <taxon>Monoraphidium</taxon>
    </lineage>
</organism>
<dbReference type="SUPFAM" id="SSF53383">
    <property type="entry name" value="PLP-dependent transferases"/>
    <property type="match status" value="2"/>
</dbReference>
<evidence type="ECO:0000313" key="3">
    <source>
        <dbReference type="EMBL" id="KIZ03895.1"/>
    </source>
</evidence>
<evidence type="ECO:0000313" key="4">
    <source>
        <dbReference type="Proteomes" id="UP000054498"/>
    </source>
</evidence>
<dbReference type="InterPro" id="IPR015424">
    <property type="entry name" value="PyrdxlP-dep_Trfase"/>
</dbReference>
<dbReference type="PANTHER" id="PTHR42858">
    <property type="entry name" value="AMINOTRANSFERASE"/>
    <property type="match status" value="1"/>
</dbReference>
<dbReference type="InterPro" id="IPR015421">
    <property type="entry name" value="PyrdxlP-dep_Trfase_major"/>
</dbReference>
<keyword evidence="4" id="KW-1185">Reference proteome</keyword>
<dbReference type="AlphaFoldDB" id="A0A0D2MM45"/>
<dbReference type="PANTHER" id="PTHR42858:SF1">
    <property type="entry name" value="LD15494P"/>
    <property type="match status" value="1"/>
</dbReference>
<dbReference type="EMBL" id="KK100764">
    <property type="protein sequence ID" value="KIZ03895.1"/>
    <property type="molecule type" value="Genomic_DNA"/>
</dbReference>
<dbReference type="GO" id="GO:0004069">
    <property type="term" value="F:L-aspartate:2-oxoglutarate aminotransferase activity"/>
    <property type="evidence" value="ECO:0007669"/>
    <property type="project" value="UniProtKB-EC"/>
</dbReference>
<accession>A0A0D2MM45</accession>
<dbReference type="OrthoDB" id="7042322at2759"/>
<evidence type="ECO:0000256" key="1">
    <source>
        <dbReference type="SAM" id="MobiDB-lite"/>
    </source>
</evidence>
<dbReference type="Gene3D" id="3.90.1150.10">
    <property type="entry name" value="Aspartate Aminotransferase, domain 1"/>
    <property type="match status" value="1"/>
</dbReference>
<feature type="domain" description="Aminotransferase class I/classII large" evidence="2">
    <location>
        <begin position="21"/>
        <end position="210"/>
    </location>
</feature>
<dbReference type="EC" id="2.6.1.1" evidence="3"/>
<protein>
    <submittedName>
        <fullName evidence="3">GntR family transcriptional regulator</fullName>
        <ecNumber evidence="3">2.6.1.1</ecNumber>
    </submittedName>
</protein>
<reference evidence="3 4" key="1">
    <citation type="journal article" date="2013" name="BMC Genomics">
        <title>Reconstruction of the lipid metabolism for the microalga Monoraphidium neglectum from its genome sequence reveals characteristics suitable for biofuel production.</title>
        <authorList>
            <person name="Bogen C."/>
            <person name="Al-Dilaimi A."/>
            <person name="Albersmeier A."/>
            <person name="Wichmann J."/>
            <person name="Grundmann M."/>
            <person name="Rupp O."/>
            <person name="Lauersen K.J."/>
            <person name="Blifernez-Klassen O."/>
            <person name="Kalinowski J."/>
            <person name="Goesmann A."/>
            <person name="Mussgnug J.H."/>
            <person name="Kruse O."/>
        </authorList>
    </citation>
    <scope>NUCLEOTIDE SEQUENCE [LARGE SCALE GENOMIC DNA]</scope>
    <source>
        <strain evidence="3 4">SAG 48.87</strain>
    </source>
</reference>
<feature type="region of interest" description="Disordered" evidence="1">
    <location>
        <begin position="229"/>
        <end position="293"/>
    </location>
</feature>
<evidence type="ECO:0000259" key="2">
    <source>
        <dbReference type="Pfam" id="PF00155"/>
    </source>
</evidence>
<dbReference type="KEGG" id="mng:MNEG_4067"/>
<proteinExistence type="predicted"/>
<sequence length="473" mass="49842">MPTSARTTQTGEFVQRQLGEDVIDLAAGQPAPSSLPLDKIAAAAAHRFGSPGANPLMLQYGPEQGYASFRQSLAGFLSSHYGHEVVADELIVTAGVSHGIDLVCRQLASPGDVIVVERPTYFLVQGIIDQCHLRSADIPTDGQGLDVAALEELIEEGGLRPRLLYTVPVHSNPRGAVLSLERRRRLIQLAHRHGFYILADEVYQLLSFPDAPPPPPPMRAVELQLFEEGALPSPGDGGGDDDVSGGGGAGEAPTGASAGALEDWSAGVGQGEGPQQQHEAGGGGGQGLAQGLQRRRRRLASSQVVSLGSWSKMLAPGLRLGWAEASEAVLQRLRACGVLQSGGCIAPLSAAVAHSTLELGLLQQHLDGAVLPSLAARCGAMCEEIDRHLVPLGCSYSRPEGGYFVWVAFPEEVDTRELLVRAGARHSVRFSPGPLSHGRAHDARLCFAFYSEPELRVAVARLGAALAEHLAAA</sequence>